<reference evidence="1" key="1">
    <citation type="submission" date="2023-02" db="EMBL/GenBank/DDBJ databases">
        <title>Genome of toxic invasive species Heracleum sosnowskyi carries increased number of genes despite the absence of recent whole-genome duplications.</title>
        <authorList>
            <person name="Schelkunov M."/>
            <person name="Shtratnikova V."/>
            <person name="Makarenko M."/>
            <person name="Klepikova A."/>
            <person name="Omelchenko D."/>
            <person name="Novikova G."/>
            <person name="Obukhova E."/>
            <person name="Bogdanov V."/>
            <person name="Penin A."/>
            <person name="Logacheva M."/>
        </authorList>
    </citation>
    <scope>NUCLEOTIDE SEQUENCE</scope>
    <source>
        <strain evidence="1">Hsosn_3</strain>
        <tissue evidence="1">Leaf</tissue>
    </source>
</reference>
<protein>
    <submittedName>
        <fullName evidence="1">Uncharacterized protein</fullName>
    </submittedName>
</protein>
<gene>
    <name evidence="1" type="ORF">POM88_005144</name>
</gene>
<dbReference type="EMBL" id="JAUIZM010000001">
    <property type="protein sequence ID" value="KAK1405539.1"/>
    <property type="molecule type" value="Genomic_DNA"/>
</dbReference>
<accession>A0AAD8JLD0</accession>
<evidence type="ECO:0000313" key="1">
    <source>
        <dbReference type="EMBL" id="KAK1405539.1"/>
    </source>
</evidence>
<dbReference type="AlphaFoldDB" id="A0AAD8JLD0"/>
<name>A0AAD8JLD0_9APIA</name>
<organism evidence="1 2">
    <name type="scientific">Heracleum sosnowskyi</name>
    <dbReference type="NCBI Taxonomy" id="360622"/>
    <lineage>
        <taxon>Eukaryota</taxon>
        <taxon>Viridiplantae</taxon>
        <taxon>Streptophyta</taxon>
        <taxon>Embryophyta</taxon>
        <taxon>Tracheophyta</taxon>
        <taxon>Spermatophyta</taxon>
        <taxon>Magnoliopsida</taxon>
        <taxon>eudicotyledons</taxon>
        <taxon>Gunneridae</taxon>
        <taxon>Pentapetalae</taxon>
        <taxon>asterids</taxon>
        <taxon>campanulids</taxon>
        <taxon>Apiales</taxon>
        <taxon>Apiaceae</taxon>
        <taxon>Apioideae</taxon>
        <taxon>apioid superclade</taxon>
        <taxon>Tordylieae</taxon>
        <taxon>Tordyliinae</taxon>
        <taxon>Heracleum</taxon>
    </lineage>
</organism>
<evidence type="ECO:0000313" key="2">
    <source>
        <dbReference type="Proteomes" id="UP001237642"/>
    </source>
</evidence>
<reference evidence="1" key="2">
    <citation type="submission" date="2023-05" db="EMBL/GenBank/DDBJ databases">
        <authorList>
            <person name="Schelkunov M.I."/>
        </authorList>
    </citation>
    <scope>NUCLEOTIDE SEQUENCE</scope>
    <source>
        <strain evidence="1">Hsosn_3</strain>
        <tissue evidence="1">Leaf</tissue>
    </source>
</reference>
<comment type="caution">
    <text evidence="1">The sequence shown here is derived from an EMBL/GenBank/DDBJ whole genome shotgun (WGS) entry which is preliminary data.</text>
</comment>
<keyword evidence="2" id="KW-1185">Reference proteome</keyword>
<dbReference type="Proteomes" id="UP001237642">
    <property type="component" value="Unassembled WGS sequence"/>
</dbReference>
<proteinExistence type="predicted"/>
<sequence length="163" mass="18766">MLKGNHPGKTTFTTFRAYIYNLAAVCQQSTKPTRHHLDNENLIVVDDISVAHSFDIPLKVPEPPFKVMPDLEKHWCSLDRRVSIEKFLRSQGKKHLKFHKLKPPKNIFKVSLKFGTKLVSSLEKIFKEKGYKAGNLNDCQQLVNDIEAELDRTKVAFKDIKYG</sequence>